<dbReference type="STRING" id="721133.SAMN05216176_11124"/>
<name>K2PJW6_9HYPH</name>
<dbReference type="PATRIC" id="fig|1231190.3.peg.3395"/>
<dbReference type="eggNOG" id="COG3915">
    <property type="taxonomic scope" value="Bacteria"/>
</dbReference>
<dbReference type="AlphaFoldDB" id="K2PJW6"/>
<proteinExistence type="predicted"/>
<feature type="chain" id="PRO_5003866374" description="Oxidoreductase molybdopterin-binding domain-containing protein" evidence="1">
    <location>
        <begin position="29"/>
        <end position="175"/>
    </location>
</feature>
<dbReference type="EMBL" id="AMSI01000011">
    <property type="protein sequence ID" value="EKF41452.1"/>
    <property type="molecule type" value="Genomic_DNA"/>
</dbReference>
<protein>
    <recommendedName>
        <fullName evidence="4">Oxidoreductase molybdopterin-binding domain-containing protein</fullName>
    </recommendedName>
</protein>
<keyword evidence="3" id="KW-1185">Reference proteome</keyword>
<evidence type="ECO:0000313" key="2">
    <source>
        <dbReference type="EMBL" id="EKF41452.1"/>
    </source>
</evidence>
<dbReference type="Gene3D" id="3.90.420.10">
    <property type="entry name" value="Oxidoreductase, molybdopterin-binding domain"/>
    <property type="match status" value="1"/>
</dbReference>
<sequence length="175" mass="19345">MDFMNIIRKLQNTLAAFLLLASCPTVIAQELEKPQGDVILKITGHISRTNENGVALFDMAMLEALPQTSFQTTTIWTEGKITFSGVSLHDLLIAVGSSGARLRTLALNDYAVEIPVSEAIEGGPIVATRADGAYMSVREKGPLWIVYPFDLQARYRSELTYSRSIWQLREIAVVD</sequence>
<reference evidence="2 3" key="1">
    <citation type="journal article" date="2012" name="J. Bacteriol.">
        <title>Genome Sequence of Nitratireductor indicus Type Strain C115.</title>
        <authorList>
            <person name="Lai Q."/>
            <person name="Li G."/>
            <person name="Yu Z."/>
            <person name="Shao Z."/>
        </authorList>
    </citation>
    <scope>NUCLEOTIDE SEQUENCE [LARGE SCALE GENOMIC DNA]</scope>
    <source>
        <strain evidence="2 3">C115</strain>
    </source>
</reference>
<keyword evidence="1" id="KW-0732">Signal</keyword>
<accession>K2PJW6</accession>
<comment type="caution">
    <text evidence="2">The sequence shown here is derived from an EMBL/GenBank/DDBJ whole genome shotgun (WGS) entry which is preliminary data.</text>
</comment>
<dbReference type="InterPro" id="IPR036374">
    <property type="entry name" value="OxRdtase_Mopterin-bd_sf"/>
</dbReference>
<evidence type="ECO:0000256" key="1">
    <source>
        <dbReference type="SAM" id="SignalP"/>
    </source>
</evidence>
<evidence type="ECO:0008006" key="4">
    <source>
        <dbReference type="Google" id="ProtNLM"/>
    </source>
</evidence>
<evidence type="ECO:0000313" key="3">
    <source>
        <dbReference type="Proteomes" id="UP000007374"/>
    </source>
</evidence>
<dbReference type="SUPFAM" id="SSF56524">
    <property type="entry name" value="Oxidoreductase molybdopterin-binding domain"/>
    <property type="match status" value="1"/>
</dbReference>
<dbReference type="Proteomes" id="UP000007374">
    <property type="component" value="Unassembled WGS sequence"/>
</dbReference>
<feature type="signal peptide" evidence="1">
    <location>
        <begin position="1"/>
        <end position="28"/>
    </location>
</feature>
<organism evidence="2 3">
    <name type="scientific">Nitratireductor indicus C115</name>
    <dbReference type="NCBI Taxonomy" id="1231190"/>
    <lineage>
        <taxon>Bacteria</taxon>
        <taxon>Pseudomonadati</taxon>
        <taxon>Pseudomonadota</taxon>
        <taxon>Alphaproteobacteria</taxon>
        <taxon>Hyphomicrobiales</taxon>
        <taxon>Phyllobacteriaceae</taxon>
        <taxon>Nitratireductor</taxon>
    </lineage>
</organism>
<gene>
    <name evidence="2" type="ORF">NA8A_16411</name>
</gene>